<evidence type="ECO:0000313" key="2">
    <source>
        <dbReference type="Proteomes" id="UP001501495"/>
    </source>
</evidence>
<evidence type="ECO:0008006" key="3">
    <source>
        <dbReference type="Google" id="ProtNLM"/>
    </source>
</evidence>
<keyword evidence="2" id="KW-1185">Reference proteome</keyword>
<evidence type="ECO:0000313" key="1">
    <source>
        <dbReference type="EMBL" id="GAA4117483.1"/>
    </source>
</evidence>
<gene>
    <name evidence="1" type="ORF">GCM10022215_18210</name>
</gene>
<dbReference type="RefSeq" id="WP_344733017.1">
    <property type="nucleotide sequence ID" value="NZ_BAAAZH010000012.1"/>
</dbReference>
<organism evidence="1 2">
    <name type="scientific">Nocardioides fonticola</name>
    <dbReference type="NCBI Taxonomy" id="450363"/>
    <lineage>
        <taxon>Bacteria</taxon>
        <taxon>Bacillati</taxon>
        <taxon>Actinomycetota</taxon>
        <taxon>Actinomycetes</taxon>
        <taxon>Propionibacteriales</taxon>
        <taxon>Nocardioidaceae</taxon>
        <taxon>Nocardioides</taxon>
    </lineage>
</organism>
<protein>
    <recommendedName>
        <fullName evidence="3">Uracil-DNA glycosylase</fullName>
    </recommendedName>
</protein>
<reference evidence="2" key="1">
    <citation type="journal article" date="2019" name="Int. J. Syst. Evol. Microbiol.">
        <title>The Global Catalogue of Microorganisms (GCM) 10K type strain sequencing project: providing services to taxonomists for standard genome sequencing and annotation.</title>
        <authorList>
            <consortium name="The Broad Institute Genomics Platform"/>
            <consortium name="The Broad Institute Genome Sequencing Center for Infectious Disease"/>
            <person name="Wu L."/>
            <person name="Ma J."/>
        </authorList>
    </citation>
    <scope>NUCLEOTIDE SEQUENCE [LARGE SCALE GENOMIC DNA]</scope>
    <source>
        <strain evidence="2">JCM 16703</strain>
    </source>
</reference>
<sequence length="212" mass="22762">MNDHTTDHAAAAPERPMTREEALAVLGVLGRAGSPLPVIPWQHVNGSRAALRVLARNALKAAGPTSTYAGATLYRLVIKAATVLGIADDLPHPAGVAEILNDTSDAAAVPDLRDTKPVARPRTYVFAPDRARALAVCDLYGVPFGARATLVVYPRVVNRIRGYSIKPTDRIVWAPPWSGLDDLPSDFRAALAPAFVTLDVWAFERLTNGARR</sequence>
<dbReference type="Proteomes" id="UP001501495">
    <property type="component" value="Unassembled WGS sequence"/>
</dbReference>
<name>A0ABP7XKB3_9ACTN</name>
<comment type="caution">
    <text evidence="1">The sequence shown here is derived from an EMBL/GenBank/DDBJ whole genome shotgun (WGS) entry which is preliminary data.</text>
</comment>
<dbReference type="EMBL" id="BAAAZH010000012">
    <property type="protein sequence ID" value="GAA4117483.1"/>
    <property type="molecule type" value="Genomic_DNA"/>
</dbReference>
<proteinExistence type="predicted"/>
<accession>A0ABP7XKB3</accession>